<dbReference type="EMBL" id="MCFA01000247">
    <property type="protein sequence ID" value="ORX96796.1"/>
    <property type="molecule type" value="Genomic_DNA"/>
</dbReference>
<comment type="caution">
    <text evidence="1">The sequence shown here is derived from an EMBL/GenBank/DDBJ whole genome shotgun (WGS) entry which is preliminary data.</text>
</comment>
<organism evidence="1 2">
    <name type="scientific">Clohesyomyces aquaticus</name>
    <dbReference type="NCBI Taxonomy" id="1231657"/>
    <lineage>
        <taxon>Eukaryota</taxon>
        <taxon>Fungi</taxon>
        <taxon>Dikarya</taxon>
        <taxon>Ascomycota</taxon>
        <taxon>Pezizomycotina</taxon>
        <taxon>Dothideomycetes</taxon>
        <taxon>Pleosporomycetidae</taxon>
        <taxon>Pleosporales</taxon>
        <taxon>Lindgomycetaceae</taxon>
        <taxon>Clohesyomyces</taxon>
    </lineage>
</organism>
<dbReference type="Proteomes" id="UP000193144">
    <property type="component" value="Unassembled WGS sequence"/>
</dbReference>
<keyword evidence="2" id="KW-1185">Reference proteome</keyword>
<evidence type="ECO:0000313" key="2">
    <source>
        <dbReference type="Proteomes" id="UP000193144"/>
    </source>
</evidence>
<reference evidence="1 2" key="1">
    <citation type="submission" date="2016-07" db="EMBL/GenBank/DDBJ databases">
        <title>Pervasive Adenine N6-methylation of Active Genes in Fungi.</title>
        <authorList>
            <consortium name="DOE Joint Genome Institute"/>
            <person name="Mondo S.J."/>
            <person name="Dannebaum R.O."/>
            <person name="Kuo R.C."/>
            <person name="Labutti K."/>
            <person name="Haridas S."/>
            <person name="Kuo A."/>
            <person name="Salamov A."/>
            <person name="Ahrendt S.R."/>
            <person name="Lipzen A."/>
            <person name="Sullivan W."/>
            <person name="Andreopoulos W.B."/>
            <person name="Clum A."/>
            <person name="Lindquist E."/>
            <person name="Daum C."/>
            <person name="Ramamoorthy G.K."/>
            <person name="Gryganskyi A."/>
            <person name="Culley D."/>
            <person name="Magnuson J.K."/>
            <person name="James T.Y."/>
            <person name="O'Malley M.A."/>
            <person name="Stajich J.E."/>
            <person name="Spatafora J.W."/>
            <person name="Visel A."/>
            <person name="Grigoriev I.V."/>
        </authorList>
    </citation>
    <scope>NUCLEOTIDE SEQUENCE [LARGE SCALE GENOMIC DNA]</scope>
    <source>
        <strain evidence="1 2">CBS 115471</strain>
    </source>
</reference>
<evidence type="ECO:0000313" key="1">
    <source>
        <dbReference type="EMBL" id="ORX96796.1"/>
    </source>
</evidence>
<sequence length="135" mass="15534">MFSGVFRTCEMVGEETIKLNQQKEQLDSLFTADPNIPGDQKRFHDDIATTYHHSMQHCNVTNLQGSDMPNSPGGGNYIRAPELILWTSRHLIKYWLVPSIPLSLEEVQPFEKLLSHFRGLIECLDKLSRTMQMRS</sequence>
<accession>A0A1Y1YGC1</accession>
<proteinExistence type="predicted"/>
<name>A0A1Y1YGC1_9PLEO</name>
<protein>
    <submittedName>
        <fullName evidence="1">Uncharacterized protein</fullName>
    </submittedName>
</protein>
<dbReference type="OrthoDB" id="8964853at2759"/>
<gene>
    <name evidence="1" type="ORF">BCR34DRAFT_607513</name>
</gene>
<dbReference type="AlphaFoldDB" id="A0A1Y1YGC1"/>